<dbReference type="AlphaFoldDB" id="A0A7J7NR12"/>
<organism evidence="1 2">
    <name type="scientific">Kingdonia uniflora</name>
    <dbReference type="NCBI Taxonomy" id="39325"/>
    <lineage>
        <taxon>Eukaryota</taxon>
        <taxon>Viridiplantae</taxon>
        <taxon>Streptophyta</taxon>
        <taxon>Embryophyta</taxon>
        <taxon>Tracheophyta</taxon>
        <taxon>Spermatophyta</taxon>
        <taxon>Magnoliopsida</taxon>
        <taxon>Ranunculales</taxon>
        <taxon>Circaeasteraceae</taxon>
        <taxon>Kingdonia</taxon>
    </lineage>
</organism>
<name>A0A7J7NR12_9MAGN</name>
<comment type="caution">
    <text evidence="1">The sequence shown here is derived from an EMBL/GenBank/DDBJ whole genome shotgun (WGS) entry which is preliminary data.</text>
</comment>
<proteinExistence type="predicted"/>
<keyword evidence="2" id="KW-1185">Reference proteome</keyword>
<dbReference type="Proteomes" id="UP000541444">
    <property type="component" value="Unassembled WGS sequence"/>
</dbReference>
<dbReference type="EMBL" id="JACGCM010000665">
    <property type="protein sequence ID" value="KAF6169358.1"/>
    <property type="molecule type" value="Genomic_DNA"/>
</dbReference>
<feature type="non-terminal residue" evidence="1">
    <location>
        <position position="220"/>
    </location>
</feature>
<protein>
    <submittedName>
        <fullName evidence="1">Uncharacterized protein</fullName>
    </submittedName>
</protein>
<evidence type="ECO:0000313" key="1">
    <source>
        <dbReference type="EMBL" id="KAF6169358.1"/>
    </source>
</evidence>
<evidence type="ECO:0000313" key="2">
    <source>
        <dbReference type="Proteomes" id="UP000541444"/>
    </source>
</evidence>
<sequence>MRSVGHLIDEEDITNDLSNICINTESVPLTQNHAKFNYGQSDQDYQSTASTQVSTGTPHIVPTDDHTTAPATCTSFDIPTTGDHTFTQTRRSTFTAKRQRIRPTAHVLDTGINVMTTELSRITSELTVRREFNWTMGSKVKAALQGITRFDMTYLFTVLEVVTKDKPFCVWFLNADGETRGYLRFRFGQIVVLYMTLVKHQMSRYFWFSTSLSLYYPFIY</sequence>
<reference evidence="1 2" key="1">
    <citation type="journal article" date="2020" name="IScience">
        <title>Genome Sequencing of the Endangered Kingdonia uniflora (Circaeasteraceae, Ranunculales) Reveals Potential Mechanisms of Evolutionary Specialization.</title>
        <authorList>
            <person name="Sun Y."/>
            <person name="Deng T."/>
            <person name="Zhang A."/>
            <person name="Moore M.J."/>
            <person name="Landis J.B."/>
            <person name="Lin N."/>
            <person name="Zhang H."/>
            <person name="Zhang X."/>
            <person name="Huang J."/>
            <person name="Zhang X."/>
            <person name="Sun H."/>
            <person name="Wang H."/>
        </authorList>
    </citation>
    <scope>NUCLEOTIDE SEQUENCE [LARGE SCALE GENOMIC DNA]</scope>
    <source>
        <strain evidence="1">TB1705</strain>
        <tissue evidence="1">Leaf</tissue>
    </source>
</reference>
<gene>
    <name evidence="1" type="ORF">GIB67_016528</name>
</gene>
<accession>A0A7J7NR12</accession>